<accession>A0A9X1IK82</accession>
<dbReference type="Proteomes" id="UP001139311">
    <property type="component" value="Unassembled WGS sequence"/>
</dbReference>
<proteinExistence type="predicted"/>
<dbReference type="CDD" id="cd00371">
    <property type="entry name" value="HMA"/>
    <property type="match status" value="1"/>
</dbReference>
<dbReference type="SUPFAM" id="SSF55008">
    <property type="entry name" value="HMA, heavy metal-associated domain"/>
    <property type="match status" value="1"/>
</dbReference>
<dbReference type="AlphaFoldDB" id="A0A9X1IK82"/>
<dbReference type="PROSITE" id="PS01047">
    <property type="entry name" value="HMA_1"/>
    <property type="match status" value="1"/>
</dbReference>
<dbReference type="Gene3D" id="3.30.70.100">
    <property type="match status" value="1"/>
</dbReference>
<evidence type="ECO:0000313" key="4">
    <source>
        <dbReference type="Proteomes" id="UP001139311"/>
    </source>
</evidence>
<dbReference type="InterPro" id="IPR036163">
    <property type="entry name" value="HMA_dom_sf"/>
</dbReference>
<dbReference type="Pfam" id="PF00403">
    <property type="entry name" value="HMA"/>
    <property type="match status" value="1"/>
</dbReference>
<dbReference type="EMBL" id="JAJAQI010000057">
    <property type="protein sequence ID" value="MCB4824923.1"/>
    <property type="molecule type" value="Genomic_DNA"/>
</dbReference>
<comment type="caution">
    <text evidence="3">The sequence shown here is derived from an EMBL/GenBank/DDBJ whole genome shotgun (WGS) entry which is preliminary data.</text>
</comment>
<dbReference type="InterPro" id="IPR017969">
    <property type="entry name" value="Heavy-metal-associated_CS"/>
</dbReference>
<keyword evidence="4" id="KW-1185">Reference proteome</keyword>
<gene>
    <name evidence="3" type="ORF">LHA35_24655</name>
</gene>
<evidence type="ECO:0000256" key="1">
    <source>
        <dbReference type="ARBA" id="ARBA00022723"/>
    </source>
</evidence>
<dbReference type="InterPro" id="IPR006121">
    <property type="entry name" value="HMA_dom"/>
</dbReference>
<name>A0A9X1IK82_9PROT</name>
<protein>
    <submittedName>
        <fullName evidence="3">Heavy-metal-associated domain-containing protein</fullName>
    </submittedName>
</protein>
<reference evidence="3" key="1">
    <citation type="submission" date="2021-10" db="EMBL/GenBank/DDBJ databases">
        <title>Roseicella aerolatum sp. nov., isolated from aerosols of e-waste dismantling site.</title>
        <authorList>
            <person name="Qin T."/>
        </authorList>
    </citation>
    <scope>NUCLEOTIDE SEQUENCE</scope>
    <source>
        <strain evidence="3">GB24</strain>
    </source>
</reference>
<feature type="domain" description="HMA" evidence="2">
    <location>
        <begin position="1"/>
        <end position="63"/>
    </location>
</feature>
<evidence type="ECO:0000313" key="3">
    <source>
        <dbReference type="EMBL" id="MCB4824923.1"/>
    </source>
</evidence>
<dbReference type="GO" id="GO:0046872">
    <property type="term" value="F:metal ion binding"/>
    <property type="evidence" value="ECO:0007669"/>
    <property type="project" value="UniProtKB-KW"/>
</dbReference>
<dbReference type="PROSITE" id="PS50846">
    <property type="entry name" value="HMA_2"/>
    <property type="match status" value="1"/>
</dbReference>
<organism evidence="3 4">
    <name type="scientific">Roseicella aerolata</name>
    <dbReference type="NCBI Taxonomy" id="2883479"/>
    <lineage>
        <taxon>Bacteria</taxon>
        <taxon>Pseudomonadati</taxon>
        <taxon>Pseudomonadota</taxon>
        <taxon>Alphaproteobacteria</taxon>
        <taxon>Acetobacterales</taxon>
        <taxon>Roseomonadaceae</taxon>
        <taxon>Roseicella</taxon>
    </lineage>
</organism>
<sequence>MQRFKVPDMNCGHCVRTITEAIRGLDPKAEVEVSLDRREVAVATDADPARISGALREAGYESERMAAA</sequence>
<keyword evidence="1" id="KW-0479">Metal-binding</keyword>
<evidence type="ECO:0000259" key="2">
    <source>
        <dbReference type="PROSITE" id="PS50846"/>
    </source>
</evidence>
<dbReference type="RefSeq" id="WP_226613514.1">
    <property type="nucleotide sequence ID" value="NZ_JAJAQI010000057.1"/>
</dbReference>